<dbReference type="GO" id="GO:0004526">
    <property type="term" value="F:ribonuclease P activity"/>
    <property type="evidence" value="ECO:0007669"/>
    <property type="project" value="UniProtKB-UniRule"/>
</dbReference>
<dbReference type="SUPFAM" id="SSF54211">
    <property type="entry name" value="Ribosomal protein S5 domain 2-like"/>
    <property type="match status" value="1"/>
</dbReference>
<dbReference type="PANTHER" id="PTHR33992">
    <property type="entry name" value="RIBONUCLEASE P PROTEIN COMPONENT"/>
    <property type="match status" value="1"/>
</dbReference>
<dbReference type="PANTHER" id="PTHR33992:SF1">
    <property type="entry name" value="RIBONUCLEASE P PROTEIN COMPONENT"/>
    <property type="match status" value="1"/>
</dbReference>
<dbReference type="Gene3D" id="3.30.230.10">
    <property type="match status" value="1"/>
</dbReference>
<protein>
    <recommendedName>
        <fullName evidence="6 7">Ribonuclease P protein component</fullName>
        <shortName evidence="6">RNase P protein</shortName>
        <shortName evidence="6">RNaseP protein</shortName>
        <ecNumber evidence="6 7">3.1.26.5</ecNumber>
    </recommendedName>
    <alternativeName>
        <fullName evidence="6">Protein C5</fullName>
    </alternativeName>
</protein>
<gene>
    <name evidence="6 8" type="primary">rnpA</name>
    <name evidence="8" type="ORF">Q31a_56350</name>
</gene>
<comment type="function">
    <text evidence="6">RNaseP catalyzes the removal of the 5'-leader sequence from pre-tRNA to produce the mature 5'-terminus. It can also cleave other RNA substrates such as 4.5S RNA. The protein component plays an auxiliary but essential role in vivo by binding to the 5'-leader sequence and broadening the substrate specificity of the ribozyme.</text>
</comment>
<evidence type="ECO:0000256" key="5">
    <source>
        <dbReference type="ARBA" id="ARBA00022884"/>
    </source>
</evidence>
<sequence>MKPSNQPPPANQRFRAAMRVKRGVDFAVVFRVGKVAADESLVVHAIRNSLPHTQLGLSVSKKVGNAPVRNRWKRVIREAFRTSYAELPSGMRLIIRPRKGAMPDFHQVRRSLRRLAKRLGKQVGCHPERAGQSGN</sequence>
<comment type="subunit">
    <text evidence="6">Consists of a catalytic RNA component (M1 or rnpB) and a protein subunit.</text>
</comment>
<keyword evidence="4 6" id="KW-0378">Hydrolase</keyword>
<keyword evidence="9" id="KW-1185">Reference proteome</keyword>
<dbReference type="EMBL" id="CP036298">
    <property type="protein sequence ID" value="QDV27247.1"/>
    <property type="molecule type" value="Genomic_DNA"/>
</dbReference>
<dbReference type="EC" id="3.1.26.5" evidence="6 7"/>
<evidence type="ECO:0000256" key="4">
    <source>
        <dbReference type="ARBA" id="ARBA00022801"/>
    </source>
</evidence>
<keyword evidence="5 6" id="KW-0694">RNA-binding</keyword>
<keyword evidence="3 6" id="KW-0255">Endonuclease</keyword>
<proteinExistence type="inferred from homology"/>
<dbReference type="GO" id="GO:0001682">
    <property type="term" value="P:tRNA 5'-leader removal"/>
    <property type="evidence" value="ECO:0007669"/>
    <property type="project" value="UniProtKB-UniRule"/>
</dbReference>
<dbReference type="InterPro" id="IPR000100">
    <property type="entry name" value="RNase_P"/>
</dbReference>
<dbReference type="OrthoDB" id="9810867at2"/>
<comment type="catalytic activity">
    <reaction evidence="6">
        <text>Endonucleolytic cleavage of RNA, removing 5'-extranucleotides from tRNA precursor.</text>
        <dbReference type="EC" id="3.1.26.5"/>
    </reaction>
</comment>
<evidence type="ECO:0000256" key="3">
    <source>
        <dbReference type="ARBA" id="ARBA00022759"/>
    </source>
</evidence>
<dbReference type="InterPro" id="IPR020568">
    <property type="entry name" value="Ribosomal_Su5_D2-typ_SF"/>
</dbReference>
<dbReference type="GO" id="GO:0030677">
    <property type="term" value="C:ribonuclease P complex"/>
    <property type="evidence" value="ECO:0007669"/>
    <property type="project" value="TreeGrafter"/>
</dbReference>
<dbReference type="NCBIfam" id="TIGR00188">
    <property type="entry name" value="rnpA"/>
    <property type="match status" value="1"/>
</dbReference>
<dbReference type="GO" id="GO:0000049">
    <property type="term" value="F:tRNA binding"/>
    <property type="evidence" value="ECO:0007669"/>
    <property type="project" value="UniProtKB-UniRule"/>
</dbReference>
<keyword evidence="2 6" id="KW-0540">Nuclease</keyword>
<dbReference type="HAMAP" id="MF_00227">
    <property type="entry name" value="RNase_P"/>
    <property type="match status" value="1"/>
</dbReference>
<evidence type="ECO:0000256" key="7">
    <source>
        <dbReference type="NCBIfam" id="TIGR00188"/>
    </source>
</evidence>
<evidence type="ECO:0000256" key="1">
    <source>
        <dbReference type="ARBA" id="ARBA00022694"/>
    </source>
</evidence>
<keyword evidence="1 6" id="KW-0819">tRNA processing</keyword>
<comment type="similarity">
    <text evidence="6">Belongs to the RnpA family.</text>
</comment>
<dbReference type="Pfam" id="PF00825">
    <property type="entry name" value="Ribonuclease_P"/>
    <property type="match status" value="1"/>
</dbReference>
<evidence type="ECO:0000313" key="9">
    <source>
        <dbReference type="Proteomes" id="UP000318017"/>
    </source>
</evidence>
<dbReference type="KEGG" id="ahel:Q31a_56350"/>
<evidence type="ECO:0000313" key="8">
    <source>
        <dbReference type="EMBL" id="QDV27247.1"/>
    </source>
</evidence>
<dbReference type="RefSeq" id="WP_145084357.1">
    <property type="nucleotide sequence ID" value="NZ_CP036298.1"/>
</dbReference>
<accession>A0A518GFA4</accession>
<dbReference type="Proteomes" id="UP000318017">
    <property type="component" value="Chromosome"/>
</dbReference>
<evidence type="ECO:0000256" key="2">
    <source>
        <dbReference type="ARBA" id="ARBA00022722"/>
    </source>
</evidence>
<organism evidence="8 9">
    <name type="scientific">Aureliella helgolandensis</name>
    <dbReference type="NCBI Taxonomy" id="2527968"/>
    <lineage>
        <taxon>Bacteria</taxon>
        <taxon>Pseudomonadati</taxon>
        <taxon>Planctomycetota</taxon>
        <taxon>Planctomycetia</taxon>
        <taxon>Pirellulales</taxon>
        <taxon>Pirellulaceae</taxon>
        <taxon>Aureliella</taxon>
    </lineage>
</organism>
<dbReference type="AlphaFoldDB" id="A0A518GFA4"/>
<dbReference type="InterPro" id="IPR014721">
    <property type="entry name" value="Ribsml_uS5_D2-typ_fold_subgr"/>
</dbReference>
<reference evidence="8 9" key="1">
    <citation type="submission" date="2019-02" db="EMBL/GenBank/DDBJ databases">
        <title>Deep-cultivation of Planctomycetes and their phenomic and genomic characterization uncovers novel biology.</title>
        <authorList>
            <person name="Wiegand S."/>
            <person name="Jogler M."/>
            <person name="Boedeker C."/>
            <person name="Pinto D."/>
            <person name="Vollmers J."/>
            <person name="Rivas-Marin E."/>
            <person name="Kohn T."/>
            <person name="Peeters S.H."/>
            <person name="Heuer A."/>
            <person name="Rast P."/>
            <person name="Oberbeckmann S."/>
            <person name="Bunk B."/>
            <person name="Jeske O."/>
            <person name="Meyerdierks A."/>
            <person name="Storesund J.E."/>
            <person name="Kallscheuer N."/>
            <person name="Luecker S."/>
            <person name="Lage O.M."/>
            <person name="Pohl T."/>
            <person name="Merkel B.J."/>
            <person name="Hornburger P."/>
            <person name="Mueller R.-W."/>
            <person name="Bruemmer F."/>
            <person name="Labrenz M."/>
            <person name="Spormann A.M."/>
            <person name="Op den Camp H."/>
            <person name="Overmann J."/>
            <person name="Amann R."/>
            <person name="Jetten M.S.M."/>
            <person name="Mascher T."/>
            <person name="Medema M.H."/>
            <person name="Devos D.P."/>
            <person name="Kaster A.-K."/>
            <person name="Ovreas L."/>
            <person name="Rohde M."/>
            <person name="Galperin M.Y."/>
            <person name="Jogler C."/>
        </authorList>
    </citation>
    <scope>NUCLEOTIDE SEQUENCE [LARGE SCALE GENOMIC DNA]</scope>
    <source>
        <strain evidence="8 9">Q31a</strain>
    </source>
</reference>
<evidence type="ECO:0000256" key="6">
    <source>
        <dbReference type="HAMAP-Rule" id="MF_00227"/>
    </source>
</evidence>
<dbReference type="GO" id="GO:0042781">
    <property type="term" value="F:3'-tRNA processing endoribonuclease activity"/>
    <property type="evidence" value="ECO:0007669"/>
    <property type="project" value="TreeGrafter"/>
</dbReference>
<name>A0A518GFA4_9BACT</name>